<evidence type="ECO:0000259" key="1">
    <source>
        <dbReference type="Pfam" id="PF05729"/>
    </source>
</evidence>
<accession>A0ABW4HC14</accession>
<name>A0ABW4HC14_9FLAO</name>
<dbReference type="Pfam" id="PF05729">
    <property type="entry name" value="NACHT"/>
    <property type="match status" value="1"/>
</dbReference>
<reference evidence="3" key="1">
    <citation type="journal article" date="2019" name="Int. J. Syst. Evol. Microbiol.">
        <title>The Global Catalogue of Microorganisms (GCM) 10K type strain sequencing project: providing services to taxonomists for standard genome sequencing and annotation.</title>
        <authorList>
            <consortium name="The Broad Institute Genomics Platform"/>
            <consortium name="The Broad Institute Genome Sequencing Center for Infectious Disease"/>
            <person name="Wu L."/>
            <person name="Ma J."/>
        </authorList>
    </citation>
    <scope>NUCLEOTIDE SEQUENCE [LARGE SCALE GENOMIC DNA]</scope>
    <source>
        <strain evidence="3">CCUG 70865</strain>
    </source>
</reference>
<gene>
    <name evidence="2" type="ORF">ACFSC2_09890</name>
</gene>
<keyword evidence="3" id="KW-1185">Reference proteome</keyword>
<comment type="caution">
    <text evidence="2">The sequence shown here is derived from an EMBL/GenBank/DDBJ whole genome shotgun (WGS) entry which is preliminary data.</text>
</comment>
<dbReference type="RefSeq" id="WP_379814153.1">
    <property type="nucleotide sequence ID" value="NZ_JBHUDZ010000009.1"/>
</dbReference>
<dbReference type="Gene3D" id="3.40.50.300">
    <property type="entry name" value="P-loop containing nucleotide triphosphate hydrolases"/>
    <property type="match status" value="1"/>
</dbReference>
<dbReference type="InterPro" id="IPR027417">
    <property type="entry name" value="P-loop_NTPase"/>
</dbReference>
<dbReference type="EMBL" id="JBHUDZ010000009">
    <property type="protein sequence ID" value="MFD1603044.1"/>
    <property type="molecule type" value="Genomic_DNA"/>
</dbReference>
<dbReference type="Proteomes" id="UP001597138">
    <property type="component" value="Unassembled WGS sequence"/>
</dbReference>
<protein>
    <submittedName>
        <fullName evidence="2">NACHT domain-containing protein</fullName>
    </submittedName>
</protein>
<feature type="domain" description="NACHT" evidence="1">
    <location>
        <begin position="278"/>
        <end position="444"/>
    </location>
</feature>
<evidence type="ECO:0000313" key="2">
    <source>
        <dbReference type="EMBL" id="MFD1603044.1"/>
    </source>
</evidence>
<dbReference type="SUPFAM" id="SSF141571">
    <property type="entry name" value="Pentapeptide repeat-like"/>
    <property type="match status" value="1"/>
</dbReference>
<dbReference type="InterPro" id="IPR007111">
    <property type="entry name" value="NACHT_NTPase"/>
</dbReference>
<dbReference type="Gene3D" id="2.160.20.80">
    <property type="entry name" value="E3 ubiquitin-protein ligase SopA"/>
    <property type="match status" value="1"/>
</dbReference>
<evidence type="ECO:0000313" key="3">
    <source>
        <dbReference type="Proteomes" id="UP001597138"/>
    </source>
</evidence>
<sequence>MKKQIENIATLLPDFIKNAFDYVKNNFTENGQELFENANGSAALVIKILAQPLIDKYFENKTDKKLENFGLATYIKASLVQANDSINIIKENINDDFSPKIVFDIINNAIQEDIDSFDPTQIILIFQPLYHPAIILIKNNYKRILQDLEVDSASIENFIKHFNENIEETIVKEFGNDYDEHLKKIESYRIKDNEAHILFDTIQNGKIGFKDSENLKYETTYASWKNVRNFRNSTDLLIDDEEYEKYESKLRPIEDLISEYFNRNPQNNLDDILFIVADFGKGKSVFMKHYASEIAKQYLGKSEGYFPIYFNLRNYSKYSSVDSKLGVIADFLETNYSIKIDDDYFKKKKYIFLIDSLDESGELNKRSIDKVINSVKSIQGINKSLYKTNRIIITSRPFDEGFSNHLLDHNPFNIKNNEKRDVPQYLNIHGFKKTQFNNWLFETLENYKDILNLNTTGIAELIVNAIKRGDRADIYEELLKNETLSRSELRRPIFAYMIYQLIINKVDFIEVGKLGVYLSFLNLLTKEAKHIHDSQYQVNLSEELEFRNILHATSTLWVYQKQRGKQGMLKKADICRVLDGKIISEIDNEVIEKFKGQGFTEIQFLSHSYFGENNNILHFQHQSFAEILLAEYYLKVFIKYSLDEDADIEEARAKLVIGEPTEQTILFLKELLDLLRETSIMSKDIVVIEKRKLLFPLMASLSIRKHNKLFSNHLHFSWFNKYNLGENQVEYPKEALEEWCITTKEIEKIINYASLILNSKTFYLPIQGNAKTALYNSEVFEVTNYSKNNIMQGFDKWISLIVGNHLFNSFEDRENPLLFNHKYKINFYQLFDMIRSWNYAYQEPCPFWGTELFQGIDMSENDNQLNLSHGDFDGINFSYSIFKNIRSWGANWSRANLDYCSFYDTQLITCWFLGTKIREIRDLKNLQMMNCQATTSGFILLDGLRTENLETKMSYDDLSKNRYNPYIEYFDIQEDPAFDTCRGFMIYGLKNSFFTILALKKMFKFDNDHSKKVFFQQIDTLKKYEVKKRNKKLSNEIKTS</sequence>
<proteinExistence type="predicted"/>
<dbReference type="SUPFAM" id="SSF52540">
    <property type="entry name" value="P-loop containing nucleoside triphosphate hydrolases"/>
    <property type="match status" value="1"/>
</dbReference>
<organism evidence="2 3">
    <name type="scientific">Flavobacterium artemisiae</name>
    <dbReference type="NCBI Taxonomy" id="2126556"/>
    <lineage>
        <taxon>Bacteria</taxon>
        <taxon>Pseudomonadati</taxon>
        <taxon>Bacteroidota</taxon>
        <taxon>Flavobacteriia</taxon>
        <taxon>Flavobacteriales</taxon>
        <taxon>Flavobacteriaceae</taxon>
        <taxon>Flavobacterium</taxon>
    </lineage>
</organism>